<keyword evidence="1" id="KW-1133">Transmembrane helix</keyword>
<evidence type="ECO:0000256" key="1">
    <source>
        <dbReference type="SAM" id="Phobius"/>
    </source>
</evidence>
<dbReference type="EMBL" id="BEGY01000023">
    <property type="protein sequence ID" value="GAX77237.1"/>
    <property type="molecule type" value="Genomic_DNA"/>
</dbReference>
<keyword evidence="1" id="KW-0472">Membrane</keyword>
<sequence length="139" mass="15851">MSTLDTSSTPPAPVSVPARKDRVEYYAETNFKNVDLSRHVHLGWGVAGGTALIVFCMAMSGFTQNRSWNMSFLWLQRRVGAQFMTLSYMITDNLLHYYDGDKWVTRDWNQVLSRYSTKSHQKRHITPAGPTFASGSIFH</sequence>
<dbReference type="Proteomes" id="UP000232323">
    <property type="component" value="Unassembled WGS sequence"/>
</dbReference>
<reference evidence="2 3" key="1">
    <citation type="submission" date="2017-08" db="EMBL/GenBank/DDBJ databases">
        <title>Acidophilic green algal genome provides insights into adaptation to an acidic environment.</title>
        <authorList>
            <person name="Hirooka S."/>
            <person name="Hirose Y."/>
            <person name="Kanesaki Y."/>
            <person name="Higuchi S."/>
            <person name="Fujiwara T."/>
            <person name="Onuma R."/>
            <person name="Era A."/>
            <person name="Ohbayashi R."/>
            <person name="Uzuka A."/>
            <person name="Nozaki H."/>
            <person name="Yoshikawa H."/>
            <person name="Miyagishima S.Y."/>
        </authorList>
    </citation>
    <scope>NUCLEOTIDE SEQUENCE [LARGE SCALE GENOMIC DNA]</scope>
    <source>
        <strain evidence="2 3">NIES-2499</strain>
    </source>
</reference>
<name>A0A250X2D5_9CHLO</name>
<protein>
    <submittedName>
        <fullName evidence="2">Uncharacterized protein</fullName>
    </submittedName>
</protein>
<keyword evidence="1" id="KW-0812">Transmembrane</keyword>
<evidence type="ECO:0000313" key="3">
    <source>
        <dbReference type="Proteomes" id="UP000232323"/>
    </source>
</evidence>
<keyword evidence="3" id="KW-1185">Reference proteome</keyword>
<accession>A0A250X2D5</accession>
<dbReference type="OrthoDB" id="530955at2759"/>
<evidence type="ECO:0000313" key="2">
    <source>
        <dbReference type="EMBL" id="GAX77237.1"/>
    </source>
</evidence>
<organism evidence="2 3">
    <name type="scientific">Chlamydomonas eustigma</name>
    <dbReference type="NCBI Taxonomy" id="1157962"/>
    <lineage>
        <taxon>Eukaryota</taxon>
        <taxon>Viridiplantae</taxon>
        <taxon>Chlorophyta</taxon>
        <taxon>core chlorophytes</taxon>
        <taxon>Chlorophyceae</taxon>
        <taxon>CS clade</taxon>
        <taxon>Chlamydomonadales</taxon>
        <taxon>Chlamydomonadaceae</taxon>
        <taxon>Chlamydomonas</taxon>
    </lineage>
</organism>
<proteinExistence type="predicted"/>
<gene>
    <name evidence="2" type="ORF">CEUSTIGMA_g4684.t1</name>
</gene>
<feature type="transmembrane region" description="Helical" evidence="1">
    <location>
        <begin position="42"/>
        <end position="62"/>
    </location>
</feature>
<dbReference type="AlphaFoldDB" id="A0A250X2D5"/>
<comment type="caution">
    <text evidence="2">The sequence shown here is derived from an EMBL/GenBank/DDBJ whole genome shotgun (WGS) entry which is preliminary data.</text>
</comment>